<protein>
    <submittedName>
        <fullName evidence="1">Uncharacterized protein</fullName>
    </submittedName>
</protein>
<dbReference type="AlphaFoldDB" id="A0A0F9TP39"/>
<comment type="caution">
    <text evidence="1">The sequence shown here is derived from an EMBL/GenBank/DDBJ whole genome shotgun (WGS) entry which is preliminary data.</text>
</comment>
<dbReference type="EMBL" id="LAZR01001093">
    <property type="protein sequence ID" value="KKN50831.1"/>
    <property type="molecule type" value="Genomic_DNA"/>
</dbReference>
<reference evidence="1" key="1">
    <citation type="journal article" date="2015" name="Nature">
        <title>Complex archaea that bridge the gap between prokaryotes and eukaryotes.</title>
        <authorList>
            <person name="Spang A."/>
            <person name="Saw J.H."/>
            <person name="Jorgensen S.L."/>
            <person name="Zaremba-Niedzwiedzka K."/>
            <person name="Martijn J."/>
            <person name="Lind A.E."/>
            <person name="van Eijk R."/>
            <person name="Schleper C."/>
            <person name="Guy L."/>
            <person name="Ettema T.J."/>
        </authorList>
    </citation>
    <scope>NUCLEOTIDE SEQUENCE</scope>
</reference>
<gene>
    <name evidence="1" type="ORF">LCGC14_0628670</name>
</gene>
<sequence>MFLHYVNLSLELAPVPTKASEFYFHLAAHVVFLLTGLSFVAPQSAQIQPCSVSVTNPLPQAGHLFGDSVFCAMLAFQCQFSVIGCRVVGPTGRVITQNC</sequence>
<accession>A0A0F9TP39</accession>
<organism evidence="1">
    <name type="scientific">marine sediment metagenome</name>
    <dbReference type="NCBI Taxonomy" id="412755"/>
    <lineage>
        <taxon>unclassified sequences</taxon>
        <taxon>metagenomes</taxon>
        <taxon>ecological metagenomes</taxon>
    </lineage>
</organism>
<evidence type="ECO:0000313" key="1">
    <source>
        <dbReference type="EMBL" id="KKN50831.1"/>
    </source>
</evidence>
<name>A0A0F9TP39_9ZZZZ</name>
<proteinExistence type="predicted"/>